<organism evidence="2 3">
    <name type="scientific">Candidatus Desulfolinea nitratireducens</name>
    <dbReference type="NCBI Taxonomy" id="2841698"/>
    <lineage>
        <taxon>Bacteria</taxon>
        <taxon>Bacillati</taxon>
        <taxon>Chloroflexota</taxon>
        <taxon>Anaerolineae</taxon>
        <taxon>Anaerolineales</taxon>
        <taxon>Anaerolineales incertae sedis</taxon>
        <taxon>Candidatus Desulfolinea</taxon>
    </lineage>
</organism>
<accession>A0A8J6NL27</accession>
<dbReference type="SUPFAM" id="SSF89360">
    <property type="entry name" value="HesB-like domain"/>
    <property type="match status" value="1"/>
</dbReference>
<reference evidence="2 3" key="1">
    <citation type="submission" date="2020-08" db="EMBL/GenBank/DDBJ databases">
        <title>Bridging the membrane lipid divide: bacteria of the FCB group superphylum have the potential to synthesize archaeal ether lipids.</title>
        <authorList>
            <person name="Villanueva L."/>
            <person name="Von Meijenfeldt F.A.B."/>
            <person name="Westbye A.B."/>
            <person name="Yadav S."/>
            <person name="Hopmans E.C."/>
            <person name="Dutilh B.E."/>
            <person name="Sinninghe Damste J.S."/>
        </authorList>
    </citation>
    <scope>NUCLEOTIDE SEQUENCE [LARGE SCALE GENOMIC DNA]</scope>
    <source>
        <strain evidence="2">NIOZ-UU36</strain>
    </source>
</reference>
<dbReference type="NCBIfam" id="TIGR00049">
    <property type="entry name" value="iron-sulfur cluster assembly accessory protein"/>
    <property type="match status" value="1"/>
</dbReference>
<dbReference type="GO" id="GO:0016226">
    <property type="term" value="P:iron-sulfur cluster assembly"/>
    <property type="evidence" value="ECO:0007669"/>
    <property type="project" value="InterPro"/>
</dbReference>
<dbReference type="InterPro" id="IPR000361">
    <property type="entry name" value="ATAP_core_dom"/>
</dbReference>
<comment type="caution">
    <text evidence="2">The sequence shown here is derived from an EMBL/GenBank/DDBJ whole genome shotgun (WGS) entry which is preliminary data.</text>
</comment>
<dbReference type="GO" id="GO:0051539">
    <property type="term" value="F:4 iron, 4 sulfur cluster binding"/>
    <property type="evidence" value="ECO:0007669"/>
    <property type="project" value="TreeGrafter"/>
</dbReference>
<evidence type="ECO:0000313" key="2">
    <source>
        <dbReference type="EMBL" id="MBC8335163.1"/>
    </source>
</evidence>
<dbReference type="Proteomes" id="UP000614469">
    <property type="component" value="Unassembled WGS sequence"/>
</dbReference>
<sequence>MLKEVEKQVEERLLTISPEAAQAVLGIITEKKMDGHALRVYVAGGGCGGMQFGMALDDKFSDTDTTIEMDGVKIVVDHQSIEFMQGASIEWVDDPQRGAGFVVNAPNAQQGSCSCGNGASAESSCGCGNGGGGCGCGGH</sequence>
<proteinExistence type="predicted"/>
<feature type="domain" description="Core" evidence="1">
    <location>
        <begin position="14"/>
        <end position="116"/>
    </location>
</feature>
<name>A0A8J6NL27_9CHLR</name>
<evidence type="ECO:0000313" key="3">
    <source>
        <dbReference type="Proteomes" id="UP000614469"/>
    </source>
</evidence>
<dbReference type="GO" id="GO:0005506">
    <property type="term" value="F:iron ion binding"/>
    <property type="evidence" value="ECO:0007669"/>
    <property type="project" value="TreeGrafter"/>
</dbReference>
<dbReference type="InterPro" id="IPR035903">
    <property type="entry name" value="HesB-like_dom_sf"/>
</dbReference>
<dbReference type="PANTHER" id="PTHR43011">
    <property type="entry name" value="IRON-SULFUR CLUSTER ASSEMBLY 2 HOMOLOG, MITOCHONDRIAL"/>
    <property type="match status" value="1"/>
</dbReference>
<dbReference type="InterPro" id="IPR016092">
    <property type="entry name" value="ATAP"/>
</dbReference>
<dbReference type="GO" id="GO:0051537">
    <property type="term" value="F:2 iron, 2 sulfur cluster binding"/>
    <property type="evidence" value="ECO:0007669"/>
    <property type="project" value="TreeGrafter"/>
</dbReference>
<dbReference type="Gene3D" id="2.60.300.12">
    <property type="entry name" value="HesB-like domain"/>
    <property type="match status" value="1"/>
</dbReference>
<dbReference type="Pfam" id="PF01521">
    <property type="entry name" value="Fe-S_biosyn"/>
    <property type="match status" value="1"/>
</dbReference>
<dbReference type="AlphaFoldDB" id="A0A8J6NL27"/>
<dbReference type="EMBL" id="JACNJN010000092">
    <property type="protein sequence ID" value="MBC8335163.1"/>
    <property type="molecule type" value="Genomic_DNA"/>
</dbReference>
<dbReference type="PANTHER" id="PTHR43011:SF1">
    <property type="entry name" value="IRON-SULFUR CLUSTER ASSEMBLY 2 HOMOLOG, MITOCHONDRIAL"/>
    <property type="match status" value="1"/>
</dbReference>
<protein>
    <submittedName>
        <fullName evidence="2">Iron-sulfur cluster assembly accessory protein</fullName>
    </submittedName>
</protein>
<gene>
    <name evidence="2" type="ORF">H8E29_07865</name>
</gene>
<evidence type="ECO:0000259" key="1">
    <source>
        <dbReference type="Pfam" id="PF01521"/>
    </source>
</evidence>